<keyword evidence="4 8" id="KW-0812">Transmembrane</keyword>
<dbReference type="RefSeq" id="WP_117318680.1">
    <property type="nucleotide sequence ID" value="NZ_CP031769.1"/>
</dbReference>
<comment type="cofactor">
    <cofactor evidence="8">
        <name>FMN</name>
        <dbReference type="ChEBI" id="CHEBI:58210"/>
    </cofactor>
    <text evidence="8">Binds 1 FMN per subunit.</text>
</comment>
<evidence type="ECO:0000313" key="10">
    <source>
        <dbReference type="EMBL" id="AXR08448.1"/>
    </source>
</evidence>
<dbReference type="Pfam" id="PF01794">
    <property type="entry name" value="Ferric_reduct"/>
    <property type="match status" value="1"/>
</dbReference>
<keyword evidence="8" id="KW-0285">Flavoprotein</keyword>
<dbReference type="KEGG" id="salm:D0Y50_08280"/>
<accession>A0A346NSE1</accession>
<dbReference type="GO" id="GO:0009055">
    <property type="term" value="F:electron transfer activity"/>
    <property type="evidence" value="ECO:0007669"/>
    <property type="project" value="UniProtKB-UniRule"/>
</dbReference>
<dbReference type="InterPro" id="IPR022837">
    <property type="entry name" value="MsrQ-like"/>
</dbReference>
<feature type="transmembrane region" description="Helical" evidence="8">
    <location>
        <begin position="59"/>
        <end position="76"/>
    </location>
</feature>
<dbReference type="OrthoDB" id="9788328at2"/>
<gene>
    <name evidence="8" type="primary">msrQ</name>
    <name evidence="10" type="ORF">D0Y50_08280</name>
</gene>
<proteinExistence type="inferred from homology"/>
<comment type="cofactor">
    <cofactor evidence="8">
        <name>heme b</name>
        <dbReference type="ChEBI" id="CHEBI:60344"/>
    </cofactor>
    <text evidence="8">Binds 1 heme b (iron(II)-protoporphyrin IX) group per subunit.</text>
</comment>
<evidence type="ECO:0000256" key="6">
    <source>
        <dbReference type="ARBA" id="ARBA00023004"/>
    </source>
</evidence>
<comment type="similarity">
    <text evidence="8">Belongs to the MsrQ family.</text>
</comment>
<comment type="function">
    <text evidence="8">Part of the MsrPQ system that repairs oxidized periplasmic proteins containing methionine sulfoxide residues (Met-O), using respiratory chain electrons. Thus protects these proteins from oxidative-stress damage caused by reactive species of oxygen and chlorine generated by the host defense mechanisms. MsrPQ is essential for the maintenance of envelope integrity under bleach stress, rescuing a wide series of structurally unrelated periplasmic proteins from methionine oxidation. MsrQ provides electrons for reduction to the reductase catalytic subunit MsrP, using the quinone pool of the respiratory chain.</text>
</comment>
<evidence type="ECO:0000256" key="1">
    <source>
        <dbReference type="ARBA" id="ARBA00004141"/>
    </source>
</evidence>
<evidence type="ECO:0000256" key="8">
    <source>
        <dbReference type="HAMAP-Rule" id="MF_01207"/>
    </source>
</evidence>
<reference evidence="10 11" key="1">
    <citation type="submission" date="2018-08" db="EMBL/GenBank/DDBJ databases">
        <title>Salinimonas sediminis sp. nov., a piezophilic bacterium isolated from a deep-sea sediment sample from the New Britain Trench.</title>
        <authorList>
            <person name="Cao J."/>
        </authorList>
    </citation>
    <scope>NUCLEOTIDE SEQUENCE [LARGE SCALE GENOMIC DNA]</scope>
    <source>
        <strain evidence="10 11">N102</strain>
    </source>
</reference>
<evidence type="ECO:0000256" key="2">
    <source>
        <dbReference type="ARBA" id="ARBA00022448"/>
    </source>
</evidence>
<evidence type="ECO:0000313" key="11">
    <source>
        <dbReference type="Proteomes" id="UP000262073"/>
    </source>
</evidence>
<name>A0A346NSE1_9ALTE</name>
<keyword evidence="11" id="KW-1185">Reference proteome</keyword>
<dbReference type="GO" id="GO:0020037">
    <property type="term" value="F:heme binding"/>
    <property type="evidence" value="ECO:0007669"/>
    <property type="project" value="UniProtKB-UniRule"/>
</dbReference>
<dbReference type="PANTHER" id="PTHR36964:SF1">
    <property type="entry name" value="PROTEIN-METHIONINE-SULFOXIDE REDUCTASE HEME-BINDING SUBUNIT MSRQ"/>
    <property type="match status" value="1"/>
</dbReference>
<keyword evidence="6 8" id="KW-0408">Iron</keyword>
<dbReference type="GO" id="GO:0010181">
    <property type="term" value="F:FMN binding"/>
    <property type="evidence" value="ECO:0007669"/>
    <property type="project" value="UniProtKB-UniRule"/>
</dbReference>
<dbReference type="PANTHER" id="PTHR36964">
    <property type="entry name" value="PROTEIN-METHIONINE-SULFOXIDE REDUCTASE HEME-BINDING SUBUNIT MSRQ"/>
    <property type="match status" value="1"/>
</dbReference>
<comment type="subunit">
    <text evidence="8">Heterodimer of a catalytic subunit (MsrP) and a heme-binding subunit (MsrQ).</text>
</comment>
<comment type="subcellular location">
    <subcellularLocation>
        <location evidence="8">Cell membrane</location>
        <topology evidence="8">Multi-pass membrane protein</topology>
    </subcellularLocation>
    <subcellularLocation>
        <location evidence="1">Membrane</location>
        <topology evidence="1">Multi-pass membrane protein</topology>
    </subcellularLocation>
</comment>
<keyword evidence="8" id="KW-0479">Metal-binding</keyword>
<keyword evidence="7 8" id="KW-0472">Membrane</keyword>
<feature type="transmembrane region" description="Helical" evidence="8">
    <location>
        <begin position="88"/>
        <end position="106"/>
    </location>
</feature>
<dbReference type="HAMAP" id="MF_01207">
    <property type="entry name" value="MsrQ"/>
    <property type="match status" value="1"/>
</dbReference>
<dbReference type="InterPro" id="IPR013130">
    <property type="entry name" value="Fe3_Rdtase_TM_dom"/>
</dbReference>
<organism evidence="10 11">
    <name type="scientific">Salinimonas sediminis</name>
    <dbReference type="NCBI Taxonomy" id="2303538"/>
    <lineage>
        <taxon>Bacteria</taxon>
        <taxon>Pseudomonadati</taxon>
        <taxon>Pseudomonadota</taxon>
        <taxon>Gammaproteobacteria</taxon>
        <taxon>Alteromonadales</taxon>
        <taxon>Alteromonadaceae</taxon>
        <taxon>Alteromonas/Salinimonas group</taxon>
        <taxon>Salinimonas</taxon>
    </lineage>
</organism>
<evidence type="ECO:0000259" key="9">
    <source>
        <dbReference type="Pfam" id="PF01794"/>
    </source>
</evidence>
<dbReference type="GO" id="GO:0030091">
    <property type="term" value="P:protein repair"/>
    <property type="evidence" value="ECO:0007669"/>
    <property type="project" value="UniProtKB-UniRule"/>
</dbReference>
<feature type="transmembrane region" description="Helical" evidence="8">
    <location>
        <begin position="155"/>
        <end position="174"/>
    </location>
</feature>
<keyword evidence="8" id="KW-0288">FMN</keyword>
<evidence type="ECO:0000256" key="5">
    <source>
        <dbReference type="ARBA" id="ARBA00022989"/>
    </source>
</evidence>
<keyword evidence="2 8" id="KW-0813">Transport</keyword>
<keyword evidence="5 8" id="KW-1133">Transmembrane helix</keyword>
<dbReference type="EMBL" id="CP031769">
    <property type="protein sequence ID" value="AXR08448.1"/>
    <property type="molecule type" value="Genomic_DNA"/>
</dbReference>
<dbReference type="GO" id="GO:0005886">
    <property type="term" value="C:plasma membrane"/>
    <property type="evidence" value="ECO:0007669"/>
    <property type="project" value="UniProtKB-SubCell"/>
</dbReference>
<dbReference type="GO" id="GO:0046872">
    <property type="term" value="F:metal ion binding"/>
    <property type="evidence" value="ECO:0007669"/>
    <property type="project" value="UniProtKB-KW"/>
</dbReference>
<keyword evidence="8" id="KW-1003">Cell membrane</keyword>
<dbReference type="AlphaFoldDB" id="A0A346NSE1"/>
<feature type="transmembrane region" description="Helical" evidence="8">
    <location>
        <begin position="180"/>
        <end position="196"/>
    </location>
</feature>
<dbReference type="Proteomes" id="UP000262073">
    <property type="component" value="Chromosome"/>
</dbReference>
<evidence type="ECO:0000256" key="4">
    <source>
        <dbReference type="ARBA" id="ARBA00022692"/>
    </source>
</evidence>
<dbReference type="GO" id="GO:0016679">
    <property type="term" value="F:oxidoreductase activity, acting on diphenols and related substances as donors"/>
    <property type="evidence" value="ECO:0007669"/>
    <property type="project" value="TreeGrafter"/>
</dbReference>
<sequence>MRRLLKRPLRLSRAQVFVGKLGCHCIIAGLLGLTFFFGFTDQLGADPVDTLINFTGRNAIHLLLISLLVSPAAKHIPCGDIMRFRRMLGVYVFVYALAHFLVYVLFELQLNWALIFSEITERPYIVVGMLALLLLLAMTATSFKRIQQKMGKHWHRLHNTIYLCVPLVLLHFSWSQKTLFADPLVYWVVAAAILWLRKDKLLRLIPFNK</sequence>
<evidence type="ECO:0000256" key="7">
    <source>
        <dbReference type="ARBA" id="ARBA00023136"/>
    </source>
</evidence>
<evidence type="ECO:0000256" key="3">
    <source>
        <dbReference type="ARBA" id="ARBA00022617"/>
    </source>
</evidence>
<keyword evidence="8" id="KW-0249">Electron transport</keyword>
<protein>
    <recommendedName>
        <fullName evidence="8">Protein-methionine-sulfoxide reductase heme-binding subunit MsrQ</fullName>
    </recommendedName>
    <alternativeName>
        <fullName evidence="8">Flavocytochrome MsrQ</fullName>
    </alternativeName>
</protein>
<feature type="transmembrane region" description="Helical" evidence="8">
    <location>
        <begin position="126"/>
        <end position="143"/>
    </location>
</feature>
<feature type="domain" description="Ferric oxidoreductase" evidence="9">
    <location>
        <begin position="56"/>
        <end position="167"/>
    </location>
</feature>
<feature type="transmembrane region" description="Helical" evidence="8">
    <location>
        <begin position="21"/>
        <end position="39"/>
    </location>
</feature>
<keyword evidence="3 8" id="KW-0349">Heme</keyword>